<keyword evidence="6 9" id="KW-1133">Transmembrane helix</keyword>
<name>A0ABV8RUU4_9BURK</name>
<evidence type="ECO:0000256" key="9">
    <source>
        <dbReference type="RuleBase" id="RU369079"/>
    </source>
</evidence>
<feature type="domain" description="Tripartite ATP-independent periplasmic transporters DctQ component" evidence="10">
    <location>
        <begin position="41"/>
        <end position="172"/>
    </location>
</feature>
<evidence type="ECO:0000256" key="3">
    <source>
        <dbReference type="ARBA" id="ARBA00022475"/>
    </source>
</evidence>
<feature type="transmembrane region" description="Helical" evidence="9">
    <location>
        <begin position="33"/>
        <end position="55"/>
    </location>
</feature>
<comment type="function">
    <text evidence="9">Part of the tripartite ATP-independent periplasmic (TRAP) transport system.</text>
</comment>
<protein>
    <recommendedName>
        <fullName evidence="9">TRAP transporter small permease protein</fullName>
    </recommendedName>
</protein>
<evidence type="ECO:0000256" key="4">
    <source>
        <dbReference type="ARBA" id="ARBA00022519"/>
    </source>
</evidence>
<evidence type="ECO:0000256" key="7">
    <source>
        <dbReference type="ARBA" id="ARBA00023136"/>
    </source>
</evidence>
<keyword evidence="12" id="KW-1185">Reference proteome</keyword>
<keyword evidence="3" id="KW-1003">Cell membrane</keyword>
<evidence type="ECO:0000256" key="1">
    <source>
        <dbReference type="ARBA" id="ARBA00004429"/>
    </source>
</evidence>
<feature type="transmembrane region" description="Helical" evidence="9">
    <location>
        <begin position="103"/>
        <end position="126"/>
    </location>
</feature>
<dbReference type="PANTHER" id="PTHR35011">
    <property type="entry name" value="2,3-DIKETO-L-GULONATE TRAP TRANSPORTER SMALL PERMEASE PROTEIN YIAM"/>
    <property type="match status" value="1"/>
</dbReference>
<dbReference type="InterPro" id="IPR055348">
    <property type="entry name" value="DctQ"/>
</dbReference>
<reference evidence="12" key="1">
    <citation type="journal article" date="2019" name="Int. J. Syst. Evol. Microbiol.">
        <title>The Global Catalogue of Microorganisms (GCM) 10K type strain sequencing project: providing services to taxonomists for standard genome sequencing and annotation.</title>
        <authorList>
            <consortium name="The Broad Institute Genomics Platform"/>
            <consortium name="The Broad Institute Genome Sequencing Center for Infectious Disease"/>
            <person name="Wu L."/>
            <person name="Ma J."/>
        </authorList>
    </citation>
    <scope>NUCLEOTIDE SEQUENCE [LARGE SCALE GENOMIC DNA]</scope>
    <source>
        <strain evidence="12">CGMCC 1.19029</strain>
    </source>
</reference>
<evidence type="ECO:0000259" key="10">
    <source>
        <dbReference type="Pfam" id="PF04290"/>
    </source>
</evidence>
<keyword evidence="5 9" id="KW-0812">Transmembrane</keyword>
<evidence type="ECO:0000313" key="12">
    <source>
        <dbReference type="Proteomes" id="UP001595756"/>
    </source>
</evidence>
<keyword evidence="7 9" id="KW-0472">Membrane</keyword>
<feature type="transmembrane region" description="Helical" evidence="9">
    <location>
        <begin position="61"/>
        <end position="82"/>
    </location>
</feature>
<accession>A0ABV8RUU4</accession>
<gene>
    <name evidence="11" type="ORF">ACFO0J_03910</name>
</gene>
<dbReference type="PANTHER" id="PTHR35011:SF4">
    <property type="entry name" value="SLL1102 PROTEIN"/>
    <property type="match status" value="1"/>
</dbReference>
<evidence type="ECO:0000256" key="2">
    <source>
        <dbReference type="ARBA" id="ARBA00022448"/>
    </source>
</evidence>
<dbReference type="EMBL" id="JBHSDY010000002">
    <property type="protein sequence ID" value="MFC4297183.1"/>
    <property type="molecule type" value="Genomic_DNA"/>
</dbReference>
<dbReference type="InterPro" id="IPR007387">
    <property type="entry name" value="TRAP_DctQ"/>
</dbReference>
<keyword evidence="2 9" id="KW-0813">Transport</keyword>
<feature type="transmembrane region" description="Helical" evidence="9">
    <location>
        <begin position="146"/>
        <end position="169"/>
    </location>
</feature>
<evidence type="ECO:0000256" key="8">
    <source>
        <dbReference type="ARBA" id="ARBA00038436"/>
    </source>
</evidence>
<comment type="caution">
    <text evidence="11">The sequence shown here is derived from an EMBL/GenBank/DDBJ whole genome shotgun (WGS) entry which is preliminary data.</text>
</comment>
<comment type="subcellular location">
    <subcellularLocation>
        <location evidence="1 9">Cell inner membrane</location>
        <topology evidence="1 9">Multi-pass membrane protein</topology>
    </subcellularLocation>
</comment>
<comment type="similarity">
    <text evidence="8 9">Belongs to the TRAP transporter small permease family.</text>
</comment>
<dbReference type="RefSeq" id="WP_376811741.1">
    <property type="nucleotide sequence ID" value="NZ_JBHSDY010000002.1"/>
</dbReference>
<proteinExistence type="inferred from homology"/>
<dbReference type="Pfam" id="PF04290">
    <property type="entry name" value="DctQ"/>
    <property type="match status" value="1"/>
</dbReference>
<keyword evidence="4 9" id="KW-0997">Cell inner membrane</keyword>
<evidence type="ECO:0000256" key="5">
    <source>
        <dbReference type="ARBA" id="ARBA00022692"/>
    </source>
</evidence>
<sequence length="181" mass="21089">MHRTDADQEERVPHIIRLYVRWVDRINRFIGRFAMYFVLIMMVGFLYAAVVRVGFNLYTNWMMESAQFLLSAYYLLGGGYSMQLNAHVRMDLFYSRWSPRTRAAVDMVTIWMVVAFLVFLLLGGISSSQYALEYNQRNYTAWAPPLAPIKIIMTFGIFMMLLQTIATFFRDLAAACGKEIE</sequence>
<evidence type="ECO:0000256" key="6">
    <source>
        <dbReference type="ARBA" id="ARBA00022989"/>
    </source>
</evidence>
<evidence type="ECO:0000313" key="11">
    <source>
        <dbReference type="EMBL" id="MFC4297183.1"/>
    </source>
</evidence>
<comment type="subunit">
    <text evidence="9">The complex comprises the extracytoplasmic solute receptor protein and the two transmembrane proteins.</text>
</comment>
<organism evidence="11 12">
    <name type="scientific">Castellaniella hirudinis</name>
    <dbReference type="NCBI Taxonomy" id="1144617"/>
    <lineage>
        <taxon>Bacteria</taxon>
        <taxon>Pseudomonadati</taxon>
        <taxon>Pseudomonadota</taxon>
        <taxon>Betaproteobacteria</taxon>
        <taxon>Burkholderiales</taxon>
        <taxon>Alcaligenaceae</taxon>
        <taxon>Castellaniella</taxon>
    </lineage>
</organism>
<dbReference type="Proteomes" id="UP001595756">
    <property type="component" value="Unassembled WGS sequence"/>
</dbReference>